<evidence type="ECO:0000259" key="2">
    <source>
        <dbReference type="Pfam" id="PF21522"/>
    </source>
</evidence>
<gene>
    <name evidence="3" type="ORF">HDG70_000870</name>
</gene>
<evidence type="ECO:0000313" key="3">
    <source>
        <dbReference type="EMBL" id="NYE57164.1"/>
    </source>
</evidence>
<dbReference type="InterPro" id="IPR049067">
    <property type="entry name" value="MreB-like_C"/>
</dbReference>
<dbReference type="Pfam" id="PF21522">
    <property type="entry name" value="MreB-like_C"/>
    <property type="match status" value="1"/>
</dbReference>
<dbReference type="EMBL" id="JACCBS010000001">
    <property type="protein sequence ID" value="NYE57164.1"/>
    <property type="molecule type" value="Genomic_DNA"/>
</dbReference>
<dbReference type="CDD" id="cd24025">
    <property type="entry name" value="ASKHA_NBD_ParM_pCBH-like"/>
    <property type="match status" value="1"/>
</dbReference>
<name>A0ABX2R7M5_9THEO</name>
<dbReference type="Pfam" id="PF17989">
    <property type="entry name" value="ALP_N"/>
    <property type="match status" value="1"/>
</dbReference>
<accession>A0ABX2R7M5</accession>
<reference evidence="3 4" key="1">
    <citation type="submission" date="2020-07" db="EMBL/GenBank/DDBJ databases">
        <title>Genomic Encyclopedia of Type Strains, Phase III (KMG-III): the genomes of soil and plant-associated and newly described type strains.</title>
        <authorList>
            <person name="Whitman W."/>
        </authorList>
    </citation>
    <scope>NUCLEOTIDE SEQUENCE [LARGE SCALE GENOMIC DNA]</scope>
    <source>
        <strain evidence="3 4">DSM 11255</strain>
    </source>
</reference>
<keyword evidence="4" id="KW-1185">Reference proteome</keyword>
<sequence length="331" mass="36132">MVLIKKFGVDIGYGYTKAVSENEKLAFPSVIADKNGQEIDVFSVQLDYEVEIKYPDGKVERKLVGESATRYLTAVSVMTREKPAEIHDLLLYTAIYLLGGGGNLQDGQVEVCVGLPLAFYKSQKAELKARLERSNAFVRVGSGEQRYISIAKATVIPQGAGVIFANTDTIPDDGLCAVIDVGTYTTDFLLFEMQKGRAIPLLDACGSVEAGISFIHRMLMTEFQNQTGEPLPAEMVQYVINLIESGKPVIYGGKAVNLMPAYQKAKENTAIAISQKVLNTFGNRTKFINPIFLAGGGAVTLQEELKKHLPNAVLTEEPFYSNAIGYLKVIS</sequence>
<evidence type="ECO:0000313" key="4">
    <source>
        <dbReference type="Proteomes" id="UP000604066"/>
    </source>
</evidence>
<dbReference type="SUPFAM" id="SSF53067">
    <property type="entry name" value="Actin-like ATPase domain"/>
    <property type="match status" value="2"/>
</dbReference>
<comment type="caution">
    <text evidence="3">The sequence shown here is derived from an EMBL/GenBank/DDBJ whole genome shotgun (WGS) entry which is preliminary data.</text>
</comment>
<dbReference type="Proteomes" id="UP000604066">
    <property type="component" value="Unassembled WGS sequence"/>
</dbReference>
<protein>
    <submittedName>
        <fullName evidence="3">Plasmid segregation protein ParM</fullName>
    </submittedName>
</protein>
<organism evidence="3 4">
    <name type="scientific">Carboxydothermus ferrireducens DSM 11255</name>
    <dbReference type="NCBI Taxonomy" id="1119529"/>
    <lineage>
        <taxon>Bacteria</taxon>
        <taxon>Bacillati</taxon>
        <taxon>Bacillota</taxon>
        <taxon>Clostridia</taxon>
        <taxon>Thermoanaerobacterales</taxon>
        <taxon>Thermoanaerobacteraceae</taxon>
        <taxon>Carboxydothermus</taxon>
    </lineage>
</organism>
<dbReference type="RefSeq" id="WP_028052448.1">
    <property type="nucleotide sequence ID" value="NZ_ATYG01000021.1"/>
</dbReference>
<feature type="domain" description="Actin-like protein N-terminal" evidence="1">
    <location>
        <begin position="8"/>
        <end position="161"/>
    </location>
</feature>
<feature type="domain" description="Actin homologue MreB-like C-terminal" evidence="2">
    <location>
        <begin position="178"/>
        <end position="307"/>
    </location>
</feature>
<evidence type="ECO:0000259" key="1">
    <source>
        <dbReference type="Pfam" id="PF17989"/>
    </source>
</evidence>
<dbReference type="InterPro" id="IPR043129">
    <property type="entry name" value="ATPase_NBD"/>
</dbReference>
<dbReference type="InterPro" id="IPR040607">
    <property type="entry name" value="ALP_N"/>
</dbReference>
<dbReference type="Gene3D" id="3.30.420.40">
    <property type="match status" value="2"/>
</dbReference>
<proteinExistence type="predicted"/>